<comment type="caution">
    <text evidence="1">The sequence shown here is derived from an EMBL/GenBank/DDBJ whole genome shotgun (WGS) entry which is preliminary data.</text>
</comment>
<evidence type="ECO:0000313" key="2">
    <source>
        <dbReference type="Proteomes" id="UP000238937"/>
    </source>
</evidence>
<keyword evidence="2" id="KW-1185">Reference proteome</keyword>
<evidence type="ECO:0000313" key="1">
    <source>
        <dbReference type="EMBL" id="PSB53232.1"/>
    </source>
</evidence>
<organism evidence="1 2">
    <name type="scientific">Chamaesiphon polymorphus CCALA 037</name>
    <dbReference type="NCBI Taxonomy" id="2107692"/>
    <lineage>
        <taxon>Bacteria</taxon>
        <taxon>Bacillati</taxon>
        <taxon>Cyanobacteriota</taxon>
        <taxon>Cyanophyceae</taxon>
        <taxon>Gomontiellales</taxon>
        <taxon>Chamaesiphonaceae</taxon>
        <taxon>Chamaesiphon</taxon>
    </lineage>
</organism>
<sequence length="102" mass="11517">MDTPHLSAYISLIEALLQCAKGEEWLLLQQHQDLIDAELLTVMAEVAERLNAEGNAPAAKFLRYWKSHLTHLLQQNTAQTVAEERSQSYLQLIQTLLECAKG</sequence>
<dbReference type="Proteomes" id="UP000238937">
    <property type="component" value="Unassembled WGS sequence"/>
</dbReference>
<evidence type="ECO:0008006" key="3">
    <source>
        <dbReference type="Google" id="ProtNLM"/>
    </source>
</evidence>
<feature type="non-terminal residue" evidence="1">
    <location>
        <position position="102"/>
    </location>
</feature>
<accession>A0A2T1G7L0</accession>
<dbReference type="AlphaFoldDB" id="A0A2T1G7L0"/>
<reference evidence="1 2" key="1">
    <citation type="submission" date="2018-03" db="EMBL/GenBank/DDBJ databases">
        <title>The ancient ancestry and fast evolution of plastids.</title>
        <authorList>
            <person name="Moore K.R."/>
            <person name="Magnabosco C."/>
            <person name="Momper L."/>
            <person name="Gold D.A."/>
            <person name="Bosak T."/>
            <person name="Fournier G.P."/>
        </authorList>
    </citation>
    <scope>NUCLEOTIDE SEQUENCE [LARGE SCALE GENOMIC DNA]</scope>
    <source>
        <strain evidence="1 2">CCALA 037</strain>
    </source>
</reference>
<proteinExistence type="predicted"/>
<gene>
    <name evidence="1" type="ORF">C7B77_19735</name>
</gene>
<dbReference type="EMBL" id="PVWO01000305">
    <property type="protein sequence ID" value="PSB53232.1"/>
    <property type="molecule type" value="Genomic_DNA"/>
</dbReference>
<name>A0A2T1G7L0_9CYAN</name>
<protein>
    <recommendedName>
        <fullName evidence="3">Flagellar protein FliT</fullName>
    </recommendedName>
</protein>